<dbReference type="Proteomes" id="UP000478052">
    <property type="component" value="Unassembled WGS sequence"/>
</dbReference>
<evidence type="ECO:0000313" key="1">
    <source>
        <dbReference type="EMBL" id="KAF0748212.1"/>
    </source>
</evidence>
<dbReference type="AlphaFoldDB" id="A0A6G0Y3B1"/>
<proteinExistence type="predicted"/>
<accession>A0A6G0Y3B1</accession>
<name>A0A6G0Y3B1_APHCR</name>
<comment type="caution">
    <text evidence="1">The sequence shown here is derived from an EMBL/GenBank/DDBJ whole genome shotgun (WGS) entry which is preliminary data.</text>
</comment>
<protein>
    <submittedName>
        <fullName evidence="1">Zinc finger MYM-type protein 1-like</fullName>
    </submittedName>
</protein>
<sequence length="178" mass="20794">MLLLVTIRPVFYRIVLYFSSVSCSPDELLSGRFLSYPTDPLIRFVRVIRMVALLSNIYSFFFTNYFVKMNPLYDPVIQLLETPFRRWTTNDKNELLKLVLGFVEVIISRRCIVGRVYFLSQTKSLRTTTGYSDFKNISRSIKLHESAKEHIRCMLGLKHLENNKITIVDALNEHGSLF</sequence>
<gene>
    <name evidence="1" type="ORF">FWK35_00014671</name>
</gene>
<dbReference type="EMBL" id="VUJU01006568">
    <property type="protein sequence ID" value="KAF0748212.1"/>
    <property type="molecule type" value="Genomic_DNA"/>
</dbReference>
<reference evidence="1 2" key="1">
    <citation type="submission" date="2019-08" db="EMBL/GenBank/DDBJ databases">
        <title>Whole genome of Aphis craccivora.</title>
        <authorList>
            <person name="Voronova N.V."/>
            <person name="Shulinski R.S."/>
            <person name="Bandarenka Y.V."/>
            <person name="Zhorov D.G."/>
            <person name="Warner D."/>
        </authorList>
    </citation>
    <scope>NUCLEOTIDE SEQUENCE [LARGE SCALE GENOMIC DNA]</scope>
    <source>
        <strain evidence="1">180601</strain>
        <tissue evidence="1">Whole Body</tissue>
    </source>
</reference>
<organism evidence="1 2">
    <name type="scientific">Aphis craccivora</name>
    <name type="common">Cowpea aphid</name>
    <dbReference type="NCBI Taxonomy" id="307492"/>
    <lineage>
        <taxon>Eukaryota</taxon>
        <taxon>Metazoa</taxon>
        <taxon>Ecdysozoa</taxon>
        <taxon>Arthropoda</taxon>
        <taxon>Hexapoda</taxon>
        <taxon>Insecta</taxon>
        <taxon>Pterygota</taxon>
        <taxon>Neoptera</taxon>
        <taxon>Paraneoptera</taxon>
        <taxon>Hemiptera</taxon>
        <taxon>Sternorrhyncha</taxon>
        <taxon>Aphidomorpha</taxon>
        <taxon>Aphidoidea</taxon>
        <taxon>Aphididae</taxon>
        <taxon>Aphidini</taxon>
        <taxon>Aphis</taxon>
        <taxon>Aphis</taxon>
    </lineage>
</organism>
<keyword evidence="2" id="KW-1185">Reference proteome</keyword>
<evidence type="ECO:0000313" key="2">
    <source>
        <dbReference type="Proteomes" id="UP000478052"/>
    </source>
</evidence>